<dbReference type="AlphaFoldDB" id="J7S637"/>
<dbReference type="GeneID" id="24101789"/>
<dbReference type="OrthoDB" id="2749860at2759"/>
<name>J7S637_9APHY</name>
<dbReference type="STRING" id="599839.J7S637"/>
<protein>
    <submittedName>
        <fullName evidence="2">Uncharacterized protein</fullName>
    </submittedName>
</protein>
<feature type="transmembrane region" description="Helical" evidence="1">
    <location>
        <begin position="12"/>
        <end position="33"/>
    </location>
</feature>
<sequence length="51" mass="5949">MSELDKTYGVTLIGTIAASVLFGVTNIQVFQYYREYSSDHIWYKLAVAWLW</sequence>
<dbReference type="Proteomes" id="UP000006352">
    <property type="component" value="Unassembled WGS sequence"/>
</dbReference>
<keyword evidence="1" id="KW-0472">Membrane</keyword>
<organism evidence="2 3">
    <name type="scientific">Fibroporia radiculosa</name>
    <dbReference type="NCBI Taxonomy" id="599839"/>
    <lineage>
        <taxon>Eukaryota</taxon>
        <taxon>Fungi</taxon>
        <taxon>Dikarya</taxon>
        <taxon>Basidiomycota</taxon>
        <taxon>Agaricomycotina</taxon>
        <taxon>Agaricomycetes</taxon>
        <taxon>Polyporales</taxon>
        <taxon>Fibroporiaceae</taxon>
        <taxon>Fibroporia</taxon>
    </lineage>
</organism>
<gene>
    <name evidence="2" type="ORF">FIBRA_09199</name>
</gene>
<dbReference type="EMBL" id="HE797553">
    <property type="protein sequence ID" value="CCM06889.1"/>
    <property type="molecule type" value="Genomic_DNA"/>
</dbReference>
<dbReference type="HOGENOM" id="CLU_3106338_0_0_1"/>
<reference evidence="2 3" key="1">
    <citation type="journal article" date="2012" name="Appl. Environ. Microbiol.">
        <title>Short-read sequencing for genomic analysis of the brown rot fungus Fibroporia radiculosa.</title>
        <authorList>
            <person name="Tang J.D."/>
            <person name="Perkins A.D."/>
            <person name="Sonstegard T.S."/>
            <person name="Schroeder S.G."/>
            <person name="Burgess S.C."/>
            <person name="Diehl S.V."/>
        </authorList>
    </citation>
    <scope>NUCLEOTIDE SEQUENCE [LARGE SCALE GENOMIC DNA]</scope>
    <source>
        <strain evidence="2 3">TFFH 294</strain>
    </source>
</reference>
<keyword evidence="3" id="KW-1185">Reference proteome</keyword>
<keyword evidence="1" id="KW-1133">Transmembrane helix</keyword>
<evidence type="ECO:0000313" key="3">
    <source>
        <dbReference type="Proteomes" id="UP000006352"/>
    </source>
</evidence>
<evidence type="ECO:0000313" key="2">
    <source>
        <dbReference type="EMBL" id="CCM06889.1"/>
    </source>
</evidence>
<evidence type="ECO:0000256" key="1">
    <source>
        <dbReference type="SAM" id="Phobius"/>
    </source>
</evidence>
<dbReference type="RefSeq" id="XP_012176910.1">
    <property type="nucleotide sequence ID" value="XM_012321520.1"/>
</dbReference>
<accession>J7S637</accession>
<keyword evidence="1" id="KW-0812">Transmembrane</keyword>
<dbReference type="InParanoid" id="J7S637"/>
<proteinExistence type="predicted"/>